<organism evidence="1 2">
    <name type="scientific">Rhizoctonia solani</name>
    <dbReference type="NCBI Taxonomy" id="456999"/>
    <lineage>
        <taxon>Eukaryota</taxon>
        <taxon>Fungi</taxon>
        <taxon>Dikarya</taxon>
        <taxon>Basidiomycota</taxon>
        <taxon>Agaricomycotina</taxon>
        <taxon>Agaricomycetes</taxon>
        <taxon>Cantharellales</taxon>
        <taxon>Ceratobasidiaceae</taxon>
        <taxon>Rhizoctonia</taxon>
    </lineage>
</organism>
<name>A0A0K6GIX8_9AGAM</name>
<sequence>MPFFNSNLKPHDDKFRLKSTSVDERALLAFEKGTSAQSQDDLLSFILFSILVVKRKKSPFDNPEDWFGELQSTMSRIGFFTTGSEWYTGQLSSEITLSQVALDIIRSDTRDAVKQAFEAIGKSDNEEALRVLNSAAGDHKKAALLTGLTSRNGNASTLTLYGFFGKVSKPNDNVLESGLKQGDEFSYGQIEAILTDTMAKKVRKIMKERLAPYFDEYVKPVKL</sequence>
<dbReference type="EMBL" id="CYGV01002027">
    <property type="protein sequence ID" value="CUA78460.1"/>
    <property type="molecule type" value="Genomic_DNA"/>
</dbReference>
<dbReference type="AlphaFoldDB" id="A0A0K6GIX8"/>
<gene>
    <name evidence="1" type="ORF">RSOLAG22IIIB_13159</name>
</gene>
<dbReference type="Proteomes" id="UP000044841">
    <property type="component" value="Unassembled WGS sequence"/>
</dbReference>
<accession>A0A0K6GIX8</accession>
<protein>
    <submittedName>
        <fullName evidence="1">Uncharacterized protein</fullName>
    </submittedName>
</protein>
<keyword evidence="2" id="KW-1185">Reference proteome</keyword>
<reference evidence="1 2" key="1">
    <citation type="submission" date="2015-07" db="EMBL/GenBank/DDBJ databases">
        <authorList>
            <person name="Noorani M."/>
        </authorList>
    </citation>
    <scope>NUCLEOTIDE SEQUENCE [LARGE SCALE GENOMIC DNA]</scope>
    <source>
        <strain evidence="1">BBA 69670</strain>
    </source>
</reference>
<proteinExistence type="predicted"/>
<evidence type="ECO:0000313" key="2">
    <source>
        <dbReference type="Proteomes" id="UP000044841"/>
    </source>
</evidence>
<evidence type="ECO:0000313" key="1">
    <source>
        <dbReference type="EMBL" id="CUA78460.1"/>
    </source>
</evidence>